<dbReference type="PROSITE" id="PS51826">
    <property type="entry name" value="PSBD"/>
    <property type="match status" value="1"/>
</dbReference>
<sequence>MSASVPPAPNAAPVAPQGLQDISHGAAVAPAPVSVAPAPAYAMAPIIPLHDVSHTAAVAPVTASEPLPVPDPVAVQSTPLTVAPAPAAADNSVITGIVPAGPPIAPAPAPVPPAPAVAPPAPVTVPVTGVPPVQPSAPAQEEVFAPSPVAGGAPLPPVIALPDTPALQPTADTPAPSVSKAVQTLADRHGIDLRTITGTGTRGRIVRADVEAAISAAAVEAGEQSLNPAPEPVATPVPAAVAEQPLVSTPVNPVQAIDIAQDSVVVAPVEVPATENPANPSPPPVTSADAPPAAVLSTVRLPFDLSGGRTLQIGPDSDLVAMAAHALPGLMITSAVLELSADGPAVLATFATAAAVSL</sequence>
<dbReference type="InterPro" id="IPR004167">
    <property type="entry name" value="PSBD"/>
</dbReference>
<keyword evidence="3" id="KW-0808">Transferase</keyword>
<evidence type="ECO:0000256" key="1">
    <source>
        <dbReference type="ARBA" id="ARBA00007317"/>
    </source>
</evidence>
<comment type="caution">
    <text evidence="3">The sequence shown here is derived from an EMBL/GenBank/DDBJ whole genome shotgun (WGS) entry which is preliminary data.</text>
</comment>
<dbReference type="RefSeq" id="WP_085980521.1">
    <property type="nucleotide sequence ID" value="NZ_JAGIOP010000002.1"/>
</dbReference>
<dbReference type="GO" id="GO:0016746">
    <property type="term" value="F:acyltransferase activity"/>
    <property type="evidence" value="ECO:0007669"/>
    <property type="project" value="UniProtKB-KW"/>
</dbReference>
<comment type="similarity">
    <text evidence="1">Belongs to the 2-oxoacid dehydrogenase family.</text>
</comment>
<gene>
    <name evidence="3" type="ORF">JOF57_001910</name>
</gene>
<protein>
    <submittedName>
        <fullName evidence="3">Pyruvate/2-oxoglutarate dehydrogenase complex dihydrolipoamide acyltransferase (E2) component</fullName>
    </submittedName>
</protein>
<dbReference type="InterPro" id="IPR036625">
    <property type="entry name" value="E3-bd_dom_sf"/>
</dbReference>
<evidence type="ECO:0000313" key="3">
    <source>
        <dbReference type="EMBL" id="MBP2451997.1"/>
    </source>
</evidence>
<dbReference type="Gene3D" id="4.10.320.10">
    <property type="entry name" value="E3-binding domain"/>
    <property type="match status" value="1"/>
</dbReference>
<keyword evidence="3" id="KW-0670">Pyruvate</keyword>
<keyword evidence="3" id="KW-0012">Acyltransferase</keyword>
<dbReference type="Proteomes" id="UP000694460">
    <property type="component" value="Unassembled WGS sequence"/>
</dbReference>
<reference evidence="3 4" key="1">
    <citation type="submission" date="2021-03" db="EMBL/GenBank/DDBJ databases">
        <title>Sequencing the genomes of 1000 actinobacteria strains.</title>
        <authorList>
            <person name="Klenk H.-P."/>
        </authorList>
    </citation>
    <scope>NUCLEOTIDE SEQUENCE [LARGE SCALE GENOMIC DNA]</scope>
    <source>
        <strain evidence="3 4">DSM 46713</strain>
    </source>
</reference>
<dbReference type="SUPFAM" id="SSF47005">
    <property type="entry name" value="Peripheral subunit-binding domain of 2-oxo acid dehydrogenase complex"/>
    <property type="match status" value="1"/>
</dbReference>
<feature type="domain" description="Peripheral subunit-binding (PSBD)" evidence="2">
    <location>
        <begin position="177"/>
        <end position="214"/>
    </location>
</feature>
<accession>A0ABS4ZR77</accession>
<dbReference type="EMBL" id="JAGIOP010000002">
    <property type="protein sequence ID" value="MBP2451997.1"/>
    <property type="molecule type" value="Genomic_DNA"/>
</dbReference>
<evidence type="ECO:0000259" key="2">
    <source>
        <dbReference type="PROSITE" id="PS51826"/>
    </source>
</evidence>
<proteinExistence type="inferred from homology"/>
<dbReference type="Pfam" id="PF02817">
    <property type="entry name" value="E3_binding"/>
    <property type="match status" value="1"/>
</dbReference>
<organism evidence="3 4">
    <name type="scientific">Mycolicibacterium lutetiense</name>
    <dbReference type="NCBI Taxonomy" id="1641992"/>
    <lineage>
        <taxon>Bacteria</taxon>
        <taxon>Bacillati</taxon>
        <taxon>Actinomycetota</taxon>
        <taxon>Actinomycetes</taxon>
        <taxon>Mycobacteriales</taxon>
        <taxon>Mycobacteriaceae</taxon>
        <taxon>Mycolicibacterium</taxon>
    </lineage>
</organism>
<name>A0ABS4ZR77_9MYCO</name>
<keyword evidence="4" id="KW-1185">Reference proteome</keyword>
<evidence type="ECO:0000313" key="4">
    <source>
        <dbReference type="Proteomes" id="UP000694460"/>
    </source>
</evidence>